<dbReference type="Proteomes" id="UP001290462">
    <property type="component" value="Unassembled WGS sequence"/>
</dbReference>
<proteinExistence type="predicted"/>
<dbReference type="Pfam" id="PF11694">
    <property type="entry name" value="DUF3290"/>
    <property type="match status" value="1"/>
</dbReference>
<gene>
    <name evidence="2" type="ORF">RAK27_11060</name>
</gene>
<reference evidence="2" key="1">
    <citation type="submission" date="2023-08" db="EMBL/GenBank/DDBJ databases">
        <title>Genomic characterization of piscicolin 126 produced by Carnobacterium maltaromaticum CM22 strain isolated from salmon (Salmo salar).</title>
        <authorList>
            <person name="Gonzalez-Gragera E."/>
            <person name="Garcia-Lopez J.D."/>
            <person name="Teso-Perez C."/>
            <person name="Gimenez-Hernandez I."/>
            <person name="Peralta-Sanchez J.M."/>
            <person name="Valdivia E."/>
            <person name="Montalban-Lopez M."/>
            <person name="Martin-Platero A.M."/>
            <person name="Banos A."/>
            <person name="Martinez-Bueno M."/>
        </authorList>
    </citation>
    <scope>NUCLEOTIDE SEQUENCE</scope>
    <source>
        <strain evidence="2">CM22</strain>
    </source>
</reference>
<dbReference type="EMBL" id="JAVBVO010000003">
    <property type="protein sequence ID" value="MDZ5759199.1"/>
    <property type="molecule type" value="Genomic_DNA"/>
</dbReference>
<sequence length="151" mass="17600">MEFYTFDYLVNQSQSNNYLKYSLIFCILLFLAFVIIKYMRNRIQTKYRDLSLILFLSLVFIIGVQFTNYSQGQSSISQSGQMVHFITQVAINEDTETKEISVNSTSLTDEMVIKLKNEYYQVNFNSDFSAYSLMKVHIVDSDIKINGTNQK</sequence>
<feature type="transmembrane region" description="Helical" evidence="1">
    <location>
        <begin position="18"/>
        <end position="38"/>
    </location>
</feature>
<keyword evidence="1" id="KW-0812">Transmembrane</keyword>
<accession>A0AAW9JX49</accession>
<keyword evidence="1" id="KW-1133">Transmembrane helix</keyword>
<keyword evidence="1" id="KW-0472">Membrane</keyword>
<evidence type="ECO:0000313" key="2">
    <source>
        <dbReference type="EMBL" id="MDZ5759199.1"/>
    </source>
</evidence>
<feature type="transmembrane region" description="Helical" evidence="1">
    <location>
        <begin position="50"/>
        <end position="69"/>
    </location>
</feature>
<evidence type="ECO:0000256" key="1">
    <source>
        <dbReference type="SAM" id="Phobius"/>
    </source>
</evidence>
<organism evidence="2 3">
    <name type="scientific">Carnobacterium maltaromaticum</name>
    <name type="common">Carnobacterium piscicola</name>
    <dbReference type="NCBI Taxonomy" id="2751"/>
    <lineage>
        <taxon>Bacteria</taxon>
        <taxon>Bacillati</taxon>
        <taxon>Bacillota</taxon>
        <taxon>Bacilli</taxon>
        <taxon>Lactobacillales</taxon>
        <taxon>Carnobacteriaceae</taxon>
        <taxon>Carnobacterium</taxon>
    </lineage>
</organism>
<protein>
    <submittedName>
        <fullName evidence="2">DUF3290 domain-containing protein</fullName>
    </submittedName>
</protein>
<comment type="caution">
    <text evidence="2">The sequence shown here is derived from an EMBL/GenBank/DDBJ whole genome shotgun (WGS) entry which is preliminary data.</text>
</comment>
<dbReference type="AlphaFoldDB" id="A0AAW9JX49"/>
<dbReference type="RefSeq" id="WP_187957853.1">
    <property type="nucleotide sequence ID" value="NZ_CAJGUS010000044.1"/>
</dbReference>
<dbReference type="InterPro" id="IPR021707">
    <property type="entry name" value="DUF3290"/>
</dbReference>
<evidence type="ECO:0000313" key="3">
    <source>
        <dbReference type="Proteomes" id="UP001290462"/>
    </source>
</evidence>
<name>A0AAW9JX49_CARML</name>